<accession>D0N5J4</accession>
<feature type="compositionally biased region" description="Polar residues" evidence="1">
    <location>
        <begin position="169"/>
        <end position="179"/>
    </location>
</feature>
<dbReference type="GeneID" id="9471775"/>
<dbReference type="HOGENOM" id="CLU_1506279_0_0_1"/>
<gene>
    <name evidence="2" type="ORF">PITG_05728</name>
</gene>
<feature type="region of interest" description="Disordered" evidence="1">
    <location>
        <begin position="1"/>
        <end position="30"/>
    </location>
</feature>
<organism evidence="2 3">
    <name type="scientific">Phytophthora infestans (strain T30-4)</name>
    <name type="common">Potato late blight agent</name>
    <dbReference type="NCBI Taxonomy" id="403677"/>
    <lineage>
        <taxon>Eukaryota</taxon>
        <taxon>Sar</taxon>
        <taxon>Stramenopiles</taxon>
        <taxon>Oomycota</taxon>
        <taxon>Peronosporomycetes</taxon>
        <taxon>Peronosporales</taxon>
        <taxon>Peronosporaceae</taxon>
        <taxon>Phytophthora</taxon>
    </lineage>
</organism>
<dbReference type="VEuPathDB" id="FungiDB:PITG_05728"/>
<evidence type="ECO:0000313" key="3">
    <source>
        <dbReference type="Proteomes" id="UP000006643"/>
    </source>
</evidence>
<keyword evidence="3" id="KW-1185">Reference proteome</keyword>
<proteinExistence type="predicted"/>
<dbReference type="AlphaFoldDB" id="D0N5J4"/>
<name>D0N5J4_PHYIT</name>
<dbReference type="RefSeq" id="XP_002997989.1">
    <property type="nucleotide sequence ID" value="XM_002997943.1"/>
</dbReference>
<dbReference type="EMBL" id="DS028126">
    <property type="protein sequence ID" value="EEY70335.1"/>
    <property type="molecule type" value="Genomic_DNA"/>
</dbReference>
<protein>
    <submittedName>
        <fullName evidence="2">Uncharacterized protein</fullName>
    </submittedName>
</protein>
<dbReference type="Proteomes" id="UP000006643">
    <property type="component" value="Unassembled WGS sequence"/>
</dbReference>
<sequence length="179" mass="20183">MPPPSSFRRLNANRSHHTHTSVPIVPGFGQDSVHTHKMIRRRFSGNDQELQSSGALCSPGKHHASGGRQAANVQKAWRLYPAYVAERSSMIRAGHCMRCVSVGSDVQEKRFEPYVQLTMCPATDGEMFWFLLAIFNQLRRNPFNSLCSRHFLTLSEQERTQSEAEPSFTPASSSSPRKH</sequence>
<reference evidence="3" key="1">
    <citation type="journal article" date="2009" name="Nature">
        <title>Genome sequence and analysis of the Irish potato famine pathogen Phytophthora infestans.</title>
        <authorList>
            <consortium name="The Broad Institute Genome Sequencing Platform"/>
            <person name="Haas B.J."/>
            <person name="Kamoun S."/>
            <person name="Zody M.C."/>
            <person name="Jiang R.H."/>
            <person name="Handsaker R.E."/>
            <person name="Cano L.M."/>
            <person name="Grabherr M."/>
            <person name="Kodira C.D."/>
            <person name="Raffaele S."/>
            <person name="Torto-Alalibo T."/>
            <person name="Bozkurt T.O."/>
            <person name="Ah-Fong A.M."/>
            <person name="Alvarado L."/>
            <person name="Anderson V.L."/>
            <person name="Armstrong M.R."/>
            <person name="Avrova A."/>
            <person name="Baxter L."/>
            <person name="Beynon J."/>
            <person name="Boevink P.C."/>
            <person name="Bollmann S.R."/>
            <person name="Bos J.I."/>
            <person name="Bulone V."/>
            <person name="Cai G."/>
            <person name="Cakir C."/>
            <person name="Carrington J.C."/>
            <person name="Chawner M."/>
            <person name="Conti L."/>
            <person name="Costanzo S."/>
            <person name="Ewan R."/>
            <person name="Fahlgren N."/>
            <person name="Fischbach M.A."/>
            <person name="Fugelstad J."/>
            <person name="Gilroy E.M."/>
            <person name="Gnerre S."/>
            <person name="Green P.J."/>
            <person name="Grenville-Briggs L.J."/>
            <person name="Griffith J."/>
            <person name="Grunwald N.J."/>
            <person name="Horn K."/>
            <person name="Horner N.R."/>
            <person name="Hu C.H."/>
            <person name="Huitema E."/>
            <person name="Jeong D.H."/>
            <person name="Jones A.M."/>
            <person name="Jones J.D."/>
            <person name="Jones R.W."/>
            <person name="Karlsson E.K."/>
            <person name="Kunjeti S.G."/>
            <person name="Lamour K."/>
            <person name="Liu Z."/>
            <person name="Ma L."/>
            <person name="Maclean D."/>
            <person name="Chibucos M.C."/>
            <person name="McDonald H."/>
            <person name="McWalters J."/>
            <person name="Meijer H.J."/>
            <person name="Morgan W."/>
            <person name="Morris P.F."/>
            <person name="Munro C.A."/>
            <person name="O'Neill K."/>
            <person name="Ospina-Giraldo M."/>
            <person name="Pinzon A."/>
            <person name="Pritchard L."/>
            <person name="Ramsahoye B."/>
            <person name="Ren Q."/>
            <person name="Restrepo S."/>
            <person name="Roy S."/>
            <person name="Sadanandom A."/>
            <person name="Savidor A."/>
            <person name="Schornack S."/>
            <person name="Schwartz D.C."/>
            <person name="Schumann U.D."/>
            <person name="Schwessinger B."/>
            <person name="Seyer L."/>
            <person name="Sharpe T."/>
            <person name="Silvar C."/>
            <person name="Song J."/>
            <person name="Studholme D.J."/>
            <person name="Sykes S."/>
            <person name="Thines M."/>
            <person name="van de Vondervoort P.J."/>
            <person name="Phuntumart V."/>
            <person name="Wawra S."/>
            <person name="Weide R."/>
            <person name="Win J."/>
            <person name="Young C."/>
            <person name="Zhou S."/>
            <person name="Fry W."/>
            <person name="Meyers B.C."/>
            <person name="van West P."/>
            <person name="Ristaino J."/>
            <person name="Govers F."/>
            <person name="Birch P.R."/>
            <person name="Whisson S.C."/>
            <person name="Judelson H.S."/>
            <person name="Nusbaum C."/>
        </authorList>
    </citation>
    <scope>NUCLEOTIDE SEQUENCE [LARGE SCALE GENOMIC DNA]</scope>
    <source>
        <strain evidence="3">T30-4</strain>
    </source>
</reference>
<evidence type="ECO:0000256" key="1">
    <source>
        <dbReference type="SAM" id="MobiDB-lite"/>
    </source>
</evidence>
<dbReference type="InParanoid" id="D0N5J4"/>
<evidence type="ECO:0000313" key="2">
    <source>
        <dbReference type="EMBL" id="EEY70335.1"/>
    </source>
</evidence>
<feature type="region of interest" description="Disordered" evidence="1">
    <location>
        <begin position="157"/>
        <end position="179"/>
    </location>
</feature>
<dbReference type="KEGG" id="pif:PITG_05728"/>